<dbReference type="InterPro" id="IPR036514">
    <property type="entry name" value="SGNH_hydro_sf"/>
</dbReference>
<gene>
    <name evidence="4" type="ORF">JIN87_22350</name>
</gene>
<evidence type="ECO:0000256" key="1">
    <source>
        <dbReference type="ARBA" id="ARBA00022801"/>
    </source>
</evidence>
<accession>A0A934S228</accession>
<dbReference type="SUPFAM" id="SSF52266">
    <property type="entry name" value="SGNH hydrolase"/>
    <property type="match status" value="1"/>
</dbReference>
<keyword evidence="1" id="KW-0378">Hydrolase</keyword>
<keyword evidence="5" id="KW-1185">Reference proteome</keyword>
<comment type="caution">
    <text evidence="4">The sequence shown here is derived from an EMBL/GenBank/DDBJ whole genome shotgun (WGS) entry which is preliminary data.</text>
</comment>
<dbReference type="AlphaFoldDB" id="A0A934S228"/>
<feature type="domain" description="Sialate O-acetylesterase" evidence="3">
    <location>
        <begin position="30"/>
        <end position="288"/>
    </location>
</feature>
<proteinExistence type="predicted"/>
<dbReference type="Gene3D" id="3.40.50.1110">
    <property type="entry name" value="SGNH hydrolase"/>
    <property type="match status" value="1"/>
</dbReference>
<dbReference type="RefSeq" id="WP_200357858.1">
    <property type="nucleotide sequence ID" value="NZ_JAENIL010000053.1"/>
</dbReference>
<evidence type="ECO:0000259" key="3">
    <source>
        <dbReference type="Pfam" id="PF03629"/>
    </source>
</evidence>
<feature type="signal peptide" evidence="2">
    <location>
        <begin position="1"/>
        <end position="24"/>
    </location>
</feature>
<sequence>MNLKLKGVLFALLLMPIAAGFAEASKGKLKTYLLLGQSNMAGWGDYSSLDSEWTKSLEESDRIHFCGKETRWEVSGLSPSRRAVEKPYKVNGTFGPEYSFIDSVSQAYSEEELLFFKYAVGGTTLYAAWEKEWTREKAEQVKETREIKHRLYALMLEKIEALEVFAQQKGYQGVDIQAVAWVQGESDAGREFSAQAYKKNLKKFIGNLRRDLPDSEFKFVYLQVNNMKSRFIEEVRRSQEELAVEMDNVFVIPSSTVEQPDDFPKYDQVHYNSEGVLNIGKSLAVHVLK</sequence>
<dbReference type="GO" id="GO:0016788">
    <property type="term" value="F:hydrolase activity, acting on ester bonds"/>
    <property type="evidence" value="ECO:0007669"/>
    <property type="project" value="UniProtKB-ARBA"/>
</dbReference>
<reference evidence="4" key="1">
    <citation type="submission" date="2021-01" db="EMBL/GenBank/DDBJ databases">
        <title>Modified the classification status of verrucomicrobia.</title>
        <authorList>
            <person name="Feng X."/>
        </authorList>
    </citation>
    <scope>NUCLEOTIDE SEQUENCE</scope>
    <source>
        <strain evidence="4">KCTC 13126</strain>
    </source>
</reference>
<evidence type="ECO:0000313" key="5">
    <source>
        <dbReference type="Proteomes" id="UP000617628"/>
    </source>
</evidence>
<dbReference type="Proteomes" id="UP000617628">
    <property type="component" value="Unassembled WGS sequence"/>
</dbReference>
<feature type="chain" id="PRO_5037051259" description="Sialate O-acetylesterase domain-containing protein" evidence="2">
    <location>
        <begin position="25"/>
        <end position="289"/>
    </location>
</feature>
<keyword evidence="2" id="KW-0732">Signal</keyword>
<organism evidence="4 5">
    <name type="scientific">Pelagicoccus mobilis</name>
    <dbReference type="NCBI Taxonomy" id="415221"/>
    <lineage>
        <taxon>Bacteria</taxon>
        <taxon>Pseudomonadati</taxon>
        <taxon>Verrucomicrobiota</taxon>
        <taxon>Opitutia</taxon>
        <taxon>Puniceicoccales</taxon>
        <taxon>Pelagicoccaceae</taxon>
        <taxon>Pelagicoccus</taxon>
    </lineage>
</organism>
<dbReference type="PANTHER" id="PTHR31988">
    <property type="entry name" value="ESTERASE, PUTATIVE (DUF303)-RELATED"/>
    <property type="match status" value="1"/>
</dbReference>
<dbReference type="EMBL" id="JAENIL010000053">
    <property type="protein sequence ID" value="MBK1879644.1"/>
    <property type="molecule type" value="Genomic_DNA"/>
</dbReference>
<dbReference type="Pfam" id="PF03629">
    <property type="entry name" value="SASA"/>
    <property type="match status" value="1"/>
</dbReference>
<protein>
    <recommendedName>
        <fullName evidence="3">Sialate O-acetylesterase domain-containing protein</fullName>
    </recommendedName>
</protein>
<dbReference type="PANTHER" id="PTHR31988:SF19">
    <property type="entry name" value="9-O-ACETYL-N-ACETYLNEURAMINIC ACID DEACETYLASE-RELATED"/>
    <property type="match status" value="1"/>
</dbReference>
<dbReference type="InterPro" id="IPR005181">
    <property type="entry name" value="SASA"/>
</dbReference>
<evidence type="ECO:0000313" key="4">
    <source>
        <dbReference type="EMBL" id="MBK1879644.1"/>
    </source>
</evidence>
<name>A0A934S228_9BACT</name>
<evidence type="ECO:0000256" key="2">
    <source>
        <dbReference type="SAM" id="SignalP"/>
    </source>
</evidence>
<dbReference type="InterPro" id="IPR052940">
    <property type="entry name" value="Carb_Esterase_6"/>
</dbReference>